<dbReference type="Proteomes" id="UP000198990">
    <property type="component" value="Unassembled WGS sequence"/>
</dbReference>
<keyword evidence="4 16" id="KW-0808">Transferase</keyword>
<comment type="catalytic activity">
    <reaction evidence="14 16">
        <text>DNA(n) + a 2'-deoxyribonucleoside 5'-triphosphate = DNA(n+1) + diphosphate</text>
        <dbReference type="Rhea" id="RHEA:22508"/>
        <dbReference type="Rhea" id="RHEA-COMP:17339"/>
        <dbReference type="Rhea" id="RHEA-COMP:17340"/>
        <dbReference type="ChEBI" id="CHEBI:33019"/>
        <dbReference type="ChEBI" id="CHEBI:61560"/>
        <dbReference type="ChEBI" id="CHEBI:173112"/>
        <dbReference type="EC" id="2.7.7.7"/>
    </reaction>
</comment>
<evidence type="ECO:0000313" key="21">
    <source>
        <dbReference type="EMBL" id="SEL53662.1"/>
    </source>
</evidence>
<dbReference type="InterPro" id="IPR018320">
    <property type="entry name" value="DNA_polymerase_1"/>
</dbReference>
<feature type="domain" description="3'-5' exonuclease" evidence="18">
    <location>
        <begin position="351"/>
        <end position="532"/>
    </location>
</feature>
<dbReference type="InterPro" id="IPR008918">
    <property type="entry name" value="HhH2"/>
</dbReference>
<dbReference type="InterPro" id="IPR002298">
    <property type="entry name" value="DNA_polymerase_A"/>
</dbReference>
<feature type="domain" description="5'-3' exonuclease" evidence="19">
    <location>
        <begin position="5"/>
        <end position="266"/>
    </location>
</feature>
<dbReference type="SUPFAM" id="SSF88723">
    <property type="entry name" value="PIN domain-like"/>
    <property type="match status" value="1"/>
</dbReference>
<dbReference type="AlphaFoldDB" id="A0A1H7R0J4"/>
<dbReference type="InterPro" id="IPR029060">
    <property type="entry name" value="PIN-like_dom_sf"/>
</dbReference>
<keyword evidence="5 16" id="KW-0548">Nucleotidyltransferase</keyword>
<dbReference type="FunFam" id="1.10.150.20:FF:000003">
    <property type="entry name" value="DNA polymerase I"/>
    <property type="match status" value="1"/>
</dbReference>
<dbReference type="GO" id="GO:0006261">
    <property type="term" value="P:DNA-templated DNA replication"/>
    <property type="evidence" value="ECO:0007669"/>
    <property type="project" value="UniProtKB-UniRule"/>
</dbReference>
<keyword evidence="10 16" id="KW-0269">Exonuclease</keyword>
<dbReference type="Gene3D" id="1.10.150.20">
    <property type="entry name" value="5' to 3' exonuclease, C-terminal subdomain"/>
    <property type="match status" value="2"/>
</dbReference>
<keyword evidence="7" id="KW-0540">Nuclease</keyword>
<feature type="domain" description="DNA-directed DNA polymerase family A palm" evidence="20">
    <location>
        <begin position="701"/>
        <end position="908"/>
    </location>
</feature>
<dbReference type="Pfam" id="PF01612">
    <property type="entry name" value="DNA_pol_A_exo1"/>
    <property type="match status" value="1"/>
</dbReference>
<evidence type="ECO:0000256" key="13">
    <source>
        <dbReference type="ARBA" id="ARBA00023204"/>
    </source>
</evidence>
<evidence type="ECO:0000256" key="8">
    <source>
        <dbReference type="ARBA" id="ARBA00022763"/>
    </source>
</evidence>
<dbReference type="PRINTS" id="PR00868">
    <property type="entry name" value="DNAPOLI"/>
</dbReference>
<dbReference type="NCBIfam" id="TIGR00593">
    <property type="entry name" value="pola"/>
    <property type="match status" value="1"/>
</dbReference>
<evidence type="ECO:0000256" key="2">
    <source>
        <dbReference type="ARBA" id="ARBA00012417"/>
    </source>
</evidence>
<evidence type="ECO:0000256" key="9">
    <source>
        <dbReference type="ARBA" id="ARBA00022801"/>
    </source>
</evidence>
<protein>
    <recommendedName>
        <fullName evidence="3 15">DNA polymerase I</fullName>
        <ecNumber evidence="2 15">2.7.7.7</ecNumber>
    </recommendedName>
</protein>
<proteinExistence type="inferred from homology"/>
<dbReference type="InterPro" id="IPR001098">
    <property type="entry name" value="DNA-dir_DNA_pol_A_palm_dom"/>
</dbReference>
<organism evidence="21 22">
    <name type="scientific">Maribacter orientalis</name>
    <dbReference type="NCBI Taxonomy" id="228957"/>
    <lineage>
        <taxon>Bacteria</taxon>
        <taxon>Pseudomonadati</taxon>
        <taxon>Bacteroidota</taxon>
        <taxon>Flavobacteriia</taxon>
        <taxon>Flavobacteriales</taxon>
        <taxon>Flavobacteriaceae</taxon>
        <taxon>Maribacter</taxon>
    </lineage>
</organism>
<evidence type="ECO:0000256" key="4">
    <source>
        <dbReference type="ARBA" id="ARBA00022679"/>
    </source>
</evidence>
<evidence type="ECO:0000256" key="11">
    <source>
        <dbReference type="ARBA" id="ARBA00022932"/>
    </source>
</evidence>
<dbReference type="Pfam" id="PF02739">
    <property type="entry name" value="5_3_exonuc_N"/>
    <property type="match status" value="1"/>
</dbReference>
<dbReference type="RefSeq" id="WP_091623627.1">
    <property type="nucleotide sequence ID" value="NZ_FNZN01000004.1"/>
</dbReference>
<evidence type="ECO:0000256" key="5">
    <source>
        <dbReference type="ARBA" id="ARBA00022695"/>
    </source>
</evidence>
<dbReference type="PANTHER" id="PTHR10133">
    <property type="entry name" value="DNA POLYMERASE I"/>
    <property type="match status" value="1"/>
</dbReference>
<dbReference type="Gene3D" id="1.20.1060.10">
    <property type="entry name" value="Taq DNA Polymerase, Chain T, domain 4"/>
    <property type="match status" value="1"/>
</dbReference>
<dbReference type="GO" id="GO:0006302">
    <property type="term" value="P:double-strand break repair"/>
    <property type="evidence" value="ECO:0007669"/>
    <property type="project" value="TreeGrafter"/>
</dbReference>
<dbReference type="InterPro" id="IPR002562">
    <property type="entry name" value="3'-5'_exonuclease_dom"/>
</dbReference>
<keyword evidence="8 16" id="KW-0227">DNA damage</keyword>
<name>A0A1H7R0J4_9FLAO</name>
<dbReference type="CDD" id="cd09859">
    <property type="entry name" value="PIN_53EXO"/>
    <property type="match status" value="1"/>
</dbReference>
<keyword evidence="6 16" id="KW-0235">DNA replication</keyword>
<dbReference type="Gene3D" id="3.30.70.370">
    <property type="match status" value="1"/>
</dbReference>
<accession>A0A1H7R0J4</accession>
<dbReference type="EMBL" id="FNZN01000004">
    <property type="protein sequence ID" value="SEL53662.1"/>
    <property type="molecule type" value="Genomic_DNA"/>
</dbReference>
<dbReference type="EC" id="2.7.7.7" evidence="2 15"/>
<evidence type="ECO:0000256" key="12">
    <source>
        <dbReference type="ARBA" id="ARBA00023125"/>
    </source>
</evidence>
<dbReference type="InterPro" id="IPR036397">
    <property type="entry name" value="RNaseH_sf"/>
</dbReference>
<dbReference type="OrthoDB" id="9806424at2"/>
<dbReference type="CDD" id="cd09898">
    <property type="entry name" value="H3TH_53EXO"/>
    <property type="match status" value="1"/>
</dbReference>
<keyword evidence="12 16" id="KW-0238">DNA-binding</keyword>
<keyword evidence="11 16" id="KW-0239">DNA-directed DNA polymerase</keyword>
<dbReference type="PANTHER" id="PTHR10133:SF27">
    <property type="entry name" value="DNA POLYMERASE NU"/>
    <property type="match status" value="1"/>
</dbReference>
<dbReference type="InterPro" id="IPR002421">
    <property type="entry name" value="5-3_exonuclease"/>
</dbReference>
<evidence type="ECO:0000256" key="3">
    <source>
        <dbReference type="ARBA" id="ARBA00020311"/>
    </source>
</evidence>
<dbReference type="GO" id="GO:0003887">
    <property type="term" value="F:DNA-directed DNA polymerase activity"/>
    <property type="evidence" value="ECO:0007669"/>
    <property type="project" value="UniProtKB-UniRule"/>
</dbReference>
<dbReference type="InterPro" id="IPR020046">
    <property type="entry name" value="5-3_exonucl_a-hlix_arch_N"/>
</dbReference>
<evidence type="ECO:0000256" key="7">
    <source>
        <dbReference type="ARBA" id="ARBA00022722"/>
    </source>
</evidence>
<dbReference type="FunFam" id="1.10.150.20:FF:000002">
    <property type="entry name" value="DNA polymerase I"/>
    <property type="match status" value="1"/>
</dbReference>
<dbReference type="Gene3D" id="3.40.50.1010">
    <property type="entry name" value="5'-nuclease"/>
    <property type="match status" value="1"/>
</dbReference>
<comment type="similarity">
    <text evidence="1 16">Belongs to the DNA polymerase type-A family.</text>
</comment>
<dbReference type="GO" id="GO:0003677">
    <property type="term" value="F:DNA binding"/>
    <property type="evidence" value="ECO:0007669"/>
    <property type="project" value="UniProtKB-UniRule"/>
</dbReference>
<dbReference type="Pfam" id="PF01367">
    <property type="entry name" value="5_3_exonuc"/>
    <property type="match status" value="1"/>
</dbReference>
<keyword evidence="22" id="KW-1185">Reference proteome</keyword>
<dbReference type="FunFam" id="1.20.1060.10:FF:000001">
    <property type="entry name" value="DNA polymerase I"/>
    <property type="match status" value="1"/>
</dbReference>
<feature type="region of interest" description="Disordered" evidence="17">
    <location>
        <begin position="300"/>
        <end position="323"/>
    </location>
</feature>
<dbReference type="SUPFAM" id="SSF47807">
    <property type="entry name" value="5' to 3' exonuclease, C-terminal subdomain"/>
    <property type="match status" value="1"/>
</dbReference>
<dbReference type="Pfam" id="PF00476">
    <property type="entry name" value="DNA_pol_A"/>
    <property type="match status" value="1"/>
</dbReference>
<evidence type="ECO:0000256" key="16">
    <source>
        <dbReference type="RuleBase" id="RU004460"/>
    </source>
</evidence>
<dbReference type="SMART" id="SM00474">
    <property type="entry name" value="35EXOc"/>
    <property type="match status" value="1"/>
</dbReference>
<dbReference type="NCBIfam" id="NF004397">
    <property type="entry name" value="PRK05755.1"/>
    <property type="match status" value="1"/>
</dbReference>
<evidence type="ECO:0000256" key="17">
    <source>
        <dbReference type="SAM" id="MobiDB-lite"/>
    </source>
</evidence>
<dbReference type="GO" id="GO:0008409">
    <property type="term" value="F:5'-3' exonuclease activity"/>
    <property type="evidence" value="ECO:0007669"/>
    <property type="project" value="UniProtKB-UniRule"/>
</dbReference>
<dbReference type="Gene3D" id="3.30.420.10">
    <property type="entry name" value="Ribonuclease H-like superfamily/Ribonuclease H"/>
    <property type="match status" value="1"/>
</dbReference>
<evidence type="ECO:0000256" key="1">
    <source>
        <dbReference type="ARBA" id="ARBA00007705"/>
    </source>
</evidence>
<evidence type="ECO:0000259" key="20">
    <source>
        <dbReference type="SMART" id="SM00482"/>
    </source>
</evidence>
<comment type="function">
    <text evidence="16">In addition to polymerase activity, this DNA polymerase exhibits 3'-5' and 5'-3' exonuclease activity.</text>
</comment>
<gene>
    <name evidence="16" type="primary">polA</name>
    <name evidence="21" type="ORF">SAMN04488008_104134</name>
</gene>
<evidence type="ECO:0000256" key="10">
    <source>
        <dbReference type="ARBA" id="ARBA00022839"/>
    </source>
</evidence>
<dbReference type="InterPro" id="IPR020045">
    <property type="entry name" value="DNA_polI_H3TH"/>
</dbReference>
<dbReference type="CDD" id="cd06139">
    <property type="entry name" value="DNA_polA_I_Ecoli_like_exo"/>
    <property type="match status" value="1"/>
</dbReference>
<evidence type="ECO:0000256" key="15">
    <source>
        <dbReference type="NCBIfam" id="TIGR00593"/>
    </source>
</evidence>
<dbReference type="SMART" id="SM00475">
    <property type="entry name" value="53EXOc"/>
    <property type="match status" value="1"/>
</dbReference>
<dbReference type="InterPro" id="IPR043502">
    <property type="entry name" value="DNA/RNA_pol_sf"/>
</dbReference>
<dbReference type="SUPFAM" id="SSF56672">
    <property type="entry name" value="DNA/RNA polymerases"/>
    <property type="match status" value="1"/>
</dbReference>
<keyword evidence="13 16" id="KW-0234">DNA repair</keyword>
<evidence type="ECO:0000256" key="14">
    <source>
        <dbReference type="ARBA" id="ARBA00049244"/>
    </source>
</evidence>
<dbReference type="SMART" id="SM00279">
    <property type="entry name" value="HhH2"/>
    <property type="match status" value="1"/>
</dbReference>
<reference evidence="22" key="1">
    <citation type="submission" date="2016-10" db="EMBL/GenBank/DDBJ databases">
        <authorList>
            <person name="Varghese N."/>
            <person name="Submissions S."/>
        </authorList>
    </citation>
    <scope>NUCLEOTIDE SEQUENCE [LARGE SCALE GENOMIC DNA]</scope>
    <source>
        <strain evidence="22">DSM 16471</strain>
    </source>
</reference>
<dbReference type="SMART" id="SM00482">
    <property type="entry name" value="POLAc"/>
    <property type="match status" value="1"/>
</dbReference>
<evidence type="ECO:0000259" key="18">
    <source>
        <dbReference type="SMART" id="SM00474"/>
    </source>
</evidence>
<dbReference type="CDD" id="cd08637">
    <property type="entry name" value="DNA_pol_A_pol_I_C"/>
    <property type="match status" value="1"/>
</dbReference>
<dbReference type="PROSITE" id="PS00447">
    <property type="entry name" value="DNA_POLYMERASE_A"/>
    <property type="match status" value="1"/>
</dbReference>
<evidence type="ECO:0000256" key="6">
    <source>
        <dbReference type="ARBA" id="ARBA00022705"/>
    </source>
</evidence>
<keyword evidence="9 16" id="KW-0378">Hydrolase</keyword>
<dbReference type="InterPro" id="IPR036279">
    <property type="entry name" value="5-3_exonuclease_C_sf"/>
</dbReference>
<evidence type="ECO:0000313" key="22">
    <source>
        <dbReference type="Proteomes" id="UP000198990"/>
    </source>
</evidence>
<dbReference type="InterPro" id="IPR012337">
    <property type="entry name" value="RNaseH-like_sf"/>
</dbReference>
<dbReference type="STRING" id="228957.SAMN04488008_104134"/>
<dbReference type="InterPro" id="IPR019760">
    <property type="entry name" value="DNA-dir_DNA_pol_A_CS"/>
</dbReference>
<evidence type="ECO:0000259" key="19">
    <source>
        <dbReference type="SMART" id="SM00475"/>
    </source>
</evidence>
<dbReference type="SUPFAM" id="SSF53098">
    <property type="entry name" value="Ribonuclease H-like"/>
    <property type="match status" value="1"/>
</dbReference>
<dbReference type="GO" id="GO:0008408">
    <property type="term" value="F:3'-5' exonuclease activity"/>
    <property type="evidence" value="ECO:0007669"/>
    <property type="project" value="UniProtKB-UniRule"/>
</dbReference>
<sequence>MADQKRLFLLDAYALIFRGYYALIKNPRINSKGMDTSAIMGFMNSLLDVIRREKPDHLAVCFDKGGSVERTDMFEAYKANRDATPDAIRIAIPYIQNILEAMHIPSVVLEGWEADDIIGTLSKQAEKEDYKVFMVTPDKDFGQLVSENIFMYRPARMGNGIEIWGIPEIQKRFGVERPEQVIDYLGMMGDASDNIPGLPGVGDKTAKKFIAEFGSMENLLANTDKLKGKMKEKIEENKELGILSKKLATICIDCDVTFNASDYELSRPDFEKVQEIFEELEFRRLKEQFLKLFSNESEETVTQVTGTPTGKKQEQDAGSGQFSLFGSPSDSPVTIKDYSSRQTITDVAHAYQSIAPGMALKLFLQNLMKQTSVCFDTETTGLNPLTAELVGIAFSWEATKGFYIPFSEDKAEAQALIEELRPFFESEKIEKIGQNLKYDIKVLDKYNVDVKGPLFDTMLAHYLINPDMRHNMDVLAETYLNYTPISITELIGKKGKNQLNMREVPVEKQTEYAVEDADITFQLAQHFRPELKEANTEKLFQEIEIPLLRVLADMELEGINLDKEFLNSLSSDLNNDIATLEKKIYEDAGTEFNIGSPKQLGEILFDKLKLVEKPKKTKTGQYSTAEDVLSYLAKDHEIIQNVLDYRGLAKLKSTYVDALPEQVEPSTGRVHTDYMQTVAATGRLSSNNPNLQNIPIRTERGRQVRKAFIPRDENYTLLAADYSQIELRIIAALSEETTMIEAFKNGEDIHASTASKVFDIPIEQVTREQRSNAKTVNFGIIYGVSAFGLSNQTDLSRSEAKELIDTYYKTYPKLRNYMSEQVDFARENGYVQTVLGRRRYLKDINGSNAIVRGAAERNAVNAPIQGSAADIIKIAMINIHKKLEEGNYKSKMLLQVHDELVFDIYNPELEELKTLIKSEMENAYKLDVPLDVEVGVGENWLVAH</sequence>